<accession>A0A0A1NME9</accession>
<dbReference type="EMBL" id="KV921291">
    <property type="protein sequence ID" value="ORE20602.1"/>
    <property type="molecule type" value="Genomic_DNA"/>
</dbReference>
<dbReference type="InterPro" id="IPR015324">
    <property type="entry name" value="Ribosomal_Rsm22-like"/>
</dbReference>
<evidence type="ECO:0000256" key="2">
    <source>
        <dbReference type="ARBA" id="ARBA00022723"/>
    </source>
</evidence>
<dbReference type="InterPro" id="IPR029063">
    <property type="entry name" value="SAM-dependent_MTases_sf"/>
</dbReference>
<dbReference type="GO" id="GO:0005763">
    <property type="term" value="C:mitochondrial small ribosomal subunit"/>
    <property type="evidence" value="ECO:0007669"/>
    <property type="project" value="TreeGrafter"/>
</dbReference>
<keyword evidence="6" id="KW-0496">Mitochondrion</keyword>
<evidence type="ECO:0000256" key="4">
    <source>
        <dbReference type="ARBA" id="ARBA00023004"/>
    </source>
</evidence>
<proteinExistence type="predicted"/>
<dbReference type="GO" id="GO:0003735">
    <property type="term" value="F:structural constituent of ribosome"/>
    <property type="evidence" value="ECO:0007669"/>
    <property type="project" value="TreeGrafter"/>
</dbReference>
<reference evidence="8 9" key="1">
    <citation type="journal article" date="2016" name="Proc. Natl. Acad. Sci. U.S.A.">
        <title>Lipid metabolic changes in an early divergent fungus govern the establishment of a mutualistic symbiosis with endobacteria.</title>
        <authorList>
            <person name="Lastovetsky O.A."/>
            <person name="Gaspar M.L."/>
            <person name="Mondo S.J."/>
            <person name="LaButti K.M."/>
            <person name="Sandor L."/>
            <person name="Grigoriev I.V."/>
            <person name="Henry S.A."/>
            <person name="Pawlowska T.E."/>
        </authorList>
    </citation>
    <scope>NUCLEOTIDE SEQUENCE [LARGE SCALE GENOMIC DNA]</scope>
    <source>
        <strain evidence="8 9">ATCC 11559</strain>
    </source>
</reference>
<dbReference type="Gene3D" id="3.40.50.150">
    <property type="entry name" value="Vaccinia Virus protein VP39"/>
    <property type="match status" value="1"/>
</dbReference>
<evidence type="ECO:0000256" key="1">
    <source>
        <dbReference type="ARBA" id="ARBA00004173"/>
    </source>
</evidence>
<keyword evidence="4" id="KW-0408">Iron</keyword>
<comment type="function">
    <text evidence="7">Mitochondrial ribosome (mitoribosome) assembly factor. Binds at the interface of the head and body domains of the mitochondrial small ribosomal subunit (mt-SSU), occluding the mRNA channel and preventing compaction of the head domain towards the body. Probable inactive methyltransferase: retains the characteristic folding and ability to bind S-adenosyl-L-methionine, but it probably lost its methyltransferase activity.</text>
</comment>
<dbReference type="GO" id="GO:0046872">
    <property type="term" value="F:metal ion binding"/>
    <property type="evidence" value="ECO:0007669"/>
    <property type="project" value="UniProtKB-KW"/>
</dbReference>
<dbReference type="PANTHER" id="PTHR13184">
    <property type="entry name" value="37S RIBOSOMAL PROTEIN S22"/>
    <property type="match status" value="1"/>
</dbReference>
<dbReference type="SUPFAM" id="SSF53335">
    <property type="entry name" value="S-adenosyl-L-methionine-dependent methyltransferases"/>
    <property type="match status" value="1"/>
</dbReference>
<organism evidence="8 9">
    <name type="scientific">Rhizopus microsporus</name>
    <dbReference type="NCBI Taxonomy" id="58291"/>
    <lineage>
        <taxon>Eukaryota</taxon>
        <taxon>Fungi</taxon>
        <taxon>Fungi incertae sedis</taxon>
        <taxon>Mucoromycota</taxon>
        <taxon>Mucoromycotina</taxon>
        <taxon>Mucoromycetes</taxon>
        <taxon>Mucorales</taxon>
        <taxon>Mucorineae</taxon>
        <taxon>Rhizopodaceae</taxon>
        <taxon>Rhizopus</taxon>
    </lineage>
</organism>
<sequence>MITRQLLRQSIKRNYSVKTERAIVLNQQQLQTFDLDLKGDFPVQEVSVDSEPVVRGSEEASFGRKRIGCVELPRSLIQGVDQIIEHYPDKRLIRTDSLRLFDALRSTSGRLPQNEKEAVEPHKLTYGPRESVAYTASVMSGNYAAIYNVLKELKNRVSSFSPNSMLDFGTGPGTAIWAAKQLFDVEAYTAVDLSEHMLNIAEQLEKFVKTDKCQSIEFKRYLSYNPTAPKTDLVISAFTLGDITSEALQKSTVEQLWAQTGDVLILMDRGTPVGFQNIAKARQWILDEQDAHVIAPCSHDKPCPMLFSAESKPNQMWCHYSQRVQRPSFLMKTKHAKNNIEDIKYSYVILRKGKRPSLQSDMETQAYSWPRLVQPPLKKNKHVVLDTCSKEGEIQRMVIPKSQGKVPYRDARKAAWGDLFPHGSKNKVVTRLSKGVVEQD</sequence>
<gene>
    <name evidence="8" type="ORF">BCV71DRAFT_242123</name>
</gene>
<keyword evidence="5" id="KW-0411">Iron-sulfur</keyword>
<keyword evidence="2" id="KW-0479">Metal-binding</keyword>
<evidence type="ECO:0000256" key="5">
    <source>
        <dbReference type="ARBA" id="ARBA00023014"/>
    </source>
</evidence>
<keyword evidence="3" id="KW-0809">Transit peptide</keyword>
<dbReference type="GO" id="GO:0006412">
    <property type="term" value="P:translation"/>
    <property type="evidence" value="ECO:0007669"/>
    <property type="project" value="InterPro"/>
</dbReference>
<dbReference type="VEuPathDB" id="FungiDB:BCV72DRAFT_197949"/>
<dbReference type="AlphaFoldDB" id="A0A0A1NME9"/>
<evidence type="ECO:0000313" key="8">
    <source>
        <dbReference type="EMBL" id="ORE20602.1"/>
    </source>
</evidence>
<dbReference type="GO" id="GO:0008168">
    <property type="term" value="F:methyltransferase activity"/>
    <property type="evidence" value="ECO:0007669"/>
    <property type="project" value="InterPro"/>
</dbReference>
<evidence type="ECO:0000256" key="3">
    <source>
        <dbReference type="ARBA" id="ARBA00022946"/>
    </source>
</evidence>
<dbReference type="InterPro" id="IPR052571">
    <property type="entry name" value="Mt_RNA_Methyltransferase"/>
</dbReference>
<dbReference type="OMA" id="PRKHPGI"/>
<evidence type="ECO:0000256" key="6">
    <source>
        <dbReference type="ARBA" id="ARBA00023128"/>
    </source>
</evidence>
<evidence type="ECO:0000313" key="9">
    <source>
        <dbReference type="Proteomes" id="UP000242381"/>
    </source>
</evidence>
<dbReference type="Pfam" id="PF09243">
    <property type="entry name" value="Rsm22"/>
    <property type="match status" value="1"/>
</dbReference>
<dbReference type="GO" id="GO:0051536">
    <property type="term" value="F:iron-sulfur cluster binding"/>
    <property type="evidence" value="ECO:0007669"/>
    <property type="project" value="UniProtKB-KW"/>
</dbReference>
<protein>
    <submittedName>
        <fullName evidence="8">Rsm22-domain-containing protein</fullName>
    </submittedName>
</protein>
<comment type="subcellular location">
    <subcellularLocation>
        <location evidence="1">Mitochondrion</location>
    </subcellularLocation>
</comment>
<evidence type="ECO:0000256" key="7">
    <source>
        <dbReference type="ARBA" id="ARBA00045681"/>
    </source>
</evidence>
<name>A0A0A1NME9_RHIZD</name>
<dbReference type="Proteomes" id="UP000242381">
    <property type="component" value="Unassembled WGS sequence"/>
</dbReference>
<dbReference type="PANTHER" id="PTHR13184:SF5">
    <property type="entry name" value="METHYLTRANSFERASE-LIKE PROTEIN 17, MITOCHONDRIAL"/>
    <property type="match status" value="1"/>
</dbReference>